<dbReference type="Gene3D" id="3.80.10.10">
    <property type="entry name" value="Ribonuclease Inhibitor"/>
    <property type="match status" value="1"/>
</dbReference>
<gene>
    <name evidence="1" type="ORF">TTHERM_00586560</name>
</gene>
<organism evidence="1 2">
    <name type="scientific">Tetrahymena thermophila (strain SB210)</name>
    <dbReference type="NCBI Taxonomy" id="312017"/>
    <lineage>
        <taxon>Eukaryota</taxon>
        <taxon>Sar</taxon>
        <taxon>Alveolata</taxon>
        <taxon>Ciliophora</taxon>
        <taxon>Intramacronucleata</taxon>
        <taxon>Oligohymenophorea</taxon>
        <taxon>Hymenostomatida</taxon>
        <taxon>Tetrahymenina</taxon>
        <taxon>Tetrahymenidae</taxon>
        <taxon>Tetrahymena</taxon>
    </lineage>
</organism>
<evidence type="ECO:0000313" key="2">
    <source>
        <dbReference type="Proteomes" id="UP000009168"/>
    </source>
</evidence>
<dbReference type="AlphaFoldDB" id="I7LVS3"/>
<proteinExistence type="predicted"/>
<dbReference type="SUPFAM" id="SSF52047">
    <property type="entry name" value="RNI-like"/>
    <property type="match status" value="1"/>
</dbReference>
<keyword evidence="2" id="KW-1185">Reference proteome</keyword>
<dbReference type="Proteomes" id="UP000009168">
    <property type="component" value="Unassembled WGS sequence"/>
</dbReference>
<accession>I7LVS3</accession>
<name>I7LVS3_TETTS</name>
<dbReference type="KEGG" id="tet:TTHERM_00586560"/>
<dbReference type="InterPro" id="IPR032675">
    <property type="entry name" value="LRR_dom_sf"/>
</dbReference>
<protein>
    <submittedName>
        <fullName evidence="1">Uncharacterized protein</fullName>
    </submittedName>
</protein>
<dbReference type="EMBL" id="GG662637">
    <property type="protein sequence ID" value="EAR99616.2"/>
    <property type="molecule type" value="Genomic_DNA"/>
</dbReference>
<dbReference type="GeneID" id="7840467"/>
<sequence length="249" mass="29637">MHLKQYINFFFFYQFNQSHKKIFYHIFDKQNVIFKYLQLINQQNWKKKQIKMGNKQINKKKVHHSMIKNKPKIYQIKRLKETDFAFQKIVDLCLSGEEIDEEGIQGLSSCLEQSFTIQEIKLYIEWDKIGAQSIQRIATAISKCKNLSLLNIRQIKQSIDTDDLLTLFRSLSCCNNIKQFEVSLQFNIPYEIVLDICDTLVNYRNLHYLSFLCPLKLGIQTKHQEKKINNKLIKLKRLIQLNLTIMCCC</sequence>
<dbReference type="InParanoid" id="I7LVS3"/>
<evidence type="ECO:0000313" key="1">
    <source>
        <dbReference type="EMBL" id="EAR99616.2"/>
    </source>
</evidence>
<reference evidence="2" key="1">
    <citation type="journal article" date="2006" name="PLoS Biol.">
        <title>Macronuclear genome sequence of the ciliate Tetrahymena thermophila, a model eukaryote.</title>
        <authorList>
            <person name="Eisen J.A."/>
            <person name="Coyne R.S."/>
            <person name="Wu M."/>
            <person name="Wu D."/>
            <person name="Thiagarajan M."/>
            <person name="Wortman J.R."/>
            <person name="Badger J.H."/>
            <person name="Ren Q."/>
            <person name="Amedeo P."/>
            <person name="Jones K.M."/>
            <person name="Tallon L.J."/>
            <person name="Delcher A.L."/>
            <person name="Salzberg S.L."/>
            <person name="Silva J.C."/>
            <person name="Haas B.J."/>
            <person name="Majoros W.H."/>
            <person name="Farzad M."/>
            <person name="Carlton J.M."/>
            <person name="Smith R.K. Jr."/>
            <person name="Garg J."/>
            <person name="Pearlman R.E."/>
            <person name="Karrer K.M."/>
            <person name="Sun L."/>
            <person name="Manning G."/>
            <person name="Elde N.C."/>
            <person name="Turkewitz A.P."/>
            <person name="Asai D.J."/>
            <person name="Wilkes D.E."/>
            <person name="Wang Y."/>
            <person name="Cai H."/>
            <person name="Collins K."/>
            <person name="Stewart B.A."/>
            <person name="Lee S.R."/>
            <person name="Wilamowska K."/>
            <person name="Weinberg Z."/>
            <person name="Ruzzo W.L."/>
            <person name="Wloga D."/>
            <person name="Gaertig J."/>
            <person name="Frankel J."/>
            <person name="Tsao C.-C."/>
            <person name="Gorovsky M.A."/>
            <person name="Keeling P.J."/>
            <person name="Waller R.F."/>
            <person name="Patron N.J."/>
            <person name="Cherry J.M."/>
            <person name="Stover N.A."/>
            <person name="Krieger C.J."/>
            <person name="del Toro C."/>
            <person name="Ryder H.F."/>
            <person name="Williamson S.C."/>
            <person name="Barbeau R.A."/>
            <person name="Hamilton E.P."/>
            <person name="Orias E."/>
        </authorList>
    </citation>
    <scope>NUCLEOTIDE SEQUENCE [LARGE SCALE GENOMIC DNA]</scope>
    <source>
        <strain evidence="2">SB210</strain>
    </source>
</reference>
<dbReference type="RefSeq" id="XP_001019861.2">
    <property type="nucleotide sequence ID" value="XM_001019861.2"/>
</dbReference>